<dbReference type="InterPro" id="IPR036108">
    <property type="entry name" value="4pyrrol_syn_uPrphyn_synt_sf"/>
</dbReference>
<feature type="domain" description="Tetrapyrrole biosynthesis uroporphyrinogen III synthase" evidence="1">
    <location>
        <begin position="15"/>
        <end position="206"/>
    </location>
</feature>
<keyword evidence="2" id="KW-0456">Lyase</keyword>
<reference evidence="2 3" key="1">
    <citation type="submission" date="2020-08" db="EMBL/GenBank/DDBJ databases">
        <title>Genomic Encyclopedia of Type Strains, Phase IV (KMG-IV): sequencing the most valuable type-strain genomes for metagenomic binning, comparative biology and taxonomic classification.</title>
        <authorList>
            <person name="Goeker M."/>
        </authorList>
    </citation>
    <scope>NUCLEOTIDE SEQUENCE [LARGE SCALE GENOMIC DNA]</scope>
    <source>
        <strain evidence="2 3">DSM 102238</strain>
    </source>
</reference>
<keyword evidence="3" id="KW-1185">Reference proteome</keyword>
<dbReference type="SUPFAM" id="SSF69618">
    <property type="entry name" value="HemD-like"/>
    <property type="match status" value="1"/>
</dbReference>
<dbReference type="InterPro" id="IPR003754">
    <property type="entry name" value="4pyrrol_synth_uPrphyn_synth"/>
</dbReference>
<dbReference type="EMBL" id="JACIEK010000012">
    <property type="protein sequence ID" value="MBB3999807.1"/>
    <property type="molecule type" value="Genomic_DNA"/>
</dbReference>
<dbReference type="Proteomes" id="UP000542776">
    <property type="component" value="Unassembled WGS sequence"/>
</dbReference>
<name>A0A7W6MLH8_9HYPH</name>
<organism evidence="2 3">
    <name type="scientific">Aureimonas pseudogalii</name>
    <dbReference type="NCBI Taxonomy" id="1744844"/>
    <lineage>
        <taxon>Bacteria</taxon>
        <taxon>Pseudomonadati</taxon>
        <taxon>Pseudomonadota</taxon>
        <taxon>Alphaproteobacteria</taxon>
        <taxon>Hyphomicrobiales</taxon>
        <taxon>Aurantimonadaceae</taxon>
        <taxon>Aureimonas</taxon>
    </lineage>
</organism>
<evidence type="ECO:0000313" key="2">
    <source>
        <dbReference type="EMBL" id="MBB3999807.1"/>
    </source>
</evidence>
<evidence type="ECO:0000313" key="3">
    <source>
        <dbReference type="Proteomes" id="UP000542776"/>
    </source>
</evidence>
<gene>
    <name evidence="2" type="ORF">GGR04_003677</name>
</gene>
<dbReference type="AlphaFoldDB" id="A0A7W6MLH8"/>
<dbReference type="GO" id="GO:0004852">
    <property type="term" value="F:uroporphyrinogen-III synthase activity"/>
    <property type="evidence" value="ECO:0007669"/>
    <property type="project" value="UniProtKB-EC"/>
</dbReference>
<dbReference type="GO" id="GO:0033014">
    <property type="term" value="P:tetrapyrrole biosynthetic process"/>
    <property type="evidence" value="ECO:0007669"/>
    <property type="project" value="InterPro"/>
</dbReference>
<dbReference type="Pfam" id="PF02602">
    <property type="entry name" value="HEM4"/>
    <property type="match status" value="1"/>
</dbReference>
<dbReference type="Gene3D" id="3.40.50.10090">
    <property type="match status" value="2"/>
</dbReference>
<dbReference type="RefSeq" id="WP_183201317.1">
    <property type="nucleotide sequence ID" value="NZ_JACIEK010000012.1"/>
</dbReference>
<accession>A0A7W6MLH8</accession>
<sequence length="232" mass="23687">MARVLVVREAGSARETAEALARRGHAALLLPLQEIRRLDPAPPAGEVAGVVATSRHAVPWLAAHRAALQGPAFAVGAATAAHLVAAGFADVRTGSGTAASLPALLAAERASRPFLYAAGRVRRRDLEAGCGADGPALLVVEVYDAAPRRPTREEAEAALSGGPPDAALLLSGEQAEAFAALVEQWPDLLPPALPLHCLSAAVAARLPAVRRQHAQVASGGDLPALLDGIGEP</sequence>
<dbReference type="EC" id="4.2.1.75" evidence="2"/>
<proteinExistence type="predicted"/>
<evidence type="ECO:0000259" key="1">
    <source>
        <dbReference type="Pfam" id="PF02602"/>
    </source>
</evidence>
<comment type="caution">
    <text evidence="2">The sequence shown here is derived from an EMBL/GenBank/DDBJ whole genome shotgun (WGS) entry which is preliminary data.</text>
</comment>
<protein>
    <submittedName>
        <fullName evidence="2">Uroporphyrinogen-III synthase</fullName>
        <ecNumber evidence="2">4.2.1.75</ecNumber>
    </submittedName>
</protein>